<dbReference type="Proteomes" id="UP000652995">
    <property type="component" value="Unassembled WGS sequence"/>
</dbReference>
<dbReference type="RefSeq" id="WP_229709407.1">
    <property type="nucleotide sequence ID" value="NZ_BMCB01000006.1"/>
</dbReference>
<evidence type="ECO:0000313" key="4">
    <source>
        <dbReference type="Proteomes" id="UP000652995"/>
    </source>
</evidence>
<organism evidence="2 3">
    <name type="scientific">Staphylococcus muscae</name>
    <dbReference type="NCBI Taxonomy" id="1294"/>
    <lineage>
        <taxon>Bacteria</taxon>
        <taxon>Bacillati</taxon>
        <taxon>Bacillota</taxon>
        <taxon>Bacilli</taxon>
        <taxon>Bacillales</taxon>
        <taxon>Staphylococcaceae</taxon>
        <taxon>Staphylococcus</taxon>
    </lineage>
</organism>
<dbReference type="AlphaFoldDB" id="A0A240C7P0"/>
<protein>
    <submittedName>
        <fullName evidence="2">AgrD protein</fullName>
    </submittedName>
</protein>
<reference evidence="1" key="4">
    <citation type="submission" date="2024-05" db="EMBL/GenBank/DDBJ databases">
        <authorList>
            <person name="Sun Q."/>
            <person name="Sedlacek I."/>
        </authorList>
    </citation>
    <scope>NUCLEOTIDE SEQUENCE</scope>
    <source>
        <strain evidence="1">CCM 4175</strain>
    </source>
</reference>
<dbReference type="NCBIfam" id="TIGR04223">
    <property type="entry name" value="quorum_AgrD"/>
    <property type="match status" value="1"/>
</dbReference>
<gene>
    <name evidence="2" type="primary">agrD</name>
    <name evidence="1" type="ORF">GCM10007183_13260</name>
    <name evidence="2" type="ORF">SAMEA4412661_01558</name>
</gene>
<dbReference type="EMBL" id="LT906464">
    <property type="protein sequence ID" value="SNW03303.1"/>
    <property type="molecule type" value="Genomic_DNA"/>
</dbReference>
<dbReference type="InterPro" id="IPR009229">
    <property type="entry name" value="AgrD"/>
</dbReference>
<dbReference type="Pfam" id="PF05931">
    <property type="entry name" value="AgrD"/>
    <property type="match status" value="1"/>
</dbReference>
<evidence type="ECO:0000313" key="3">
    <source>
        <dbReference type="Proteomes" id="UP000243706"/>
    </source>
</evidence>
<dbReference type="SMART" id="SM00794">
    <property type="entry name" value="AgrD"/>
    <property type="match status" value="1"/>
</dbReference>
<dbReference type="Proteomes" id="UP000243706">
    <property type="component" value="Chromosome 1"/>
</dbReference>
<reference evidence="1" key="1">
    <citation type="journal article" date="2014" name="Int. J. Syst. Evol. Microbiol.">
        <title>Complete genome of a new Firmicutes species belonging to the dominant human colonic microbiota ('Ruminococcus bicirculans') reveals two chromosomes and a selective capacity to utilize plant glucans.</title>
        <authorList>
            <consortium name="NISC Comparative Sequencing Program"/>
            <person name="Wegmann U."/>
            <person name="Louis P."/>
            <person name="Goesmann A."/>
            <person name="Henrissat B."/>
            <person name="Duncan S.H."/>
            <person name="Flint H.J."/>
        </authorList>
    </citation>
    <scope>NUCLEOTIDE SEQUENCE</scope>
    <source>
        <strain evidence="1">CCM 4175</strain>
    </source>
</reference>
<keyword evidence="4" id="KW-1185">Reference proteome</keyword>
<reference evidence="4" key="3">
    <citation type="journal article" date="2019" name="Int. J. Syst. Evol. Microbiol.">
        <title>The Global Catalogue of Microorganisms (GCM) 10K type strain sequencing project: providing services to taxonomists for standard genome sequencing and annotation.</title>
        <authorList>
            <consortium name="The Broad Institute Genomics Platform"/>
            <consortium name="The Broad Institute Genome Sequencing Center for Infectious Disease"/>
            <person name="Wu L."/>
            <person name="Ma J."/>
        </authorList>
    </citation>
    <scope>NUCLEOTIDE SEQUENCE [LARGE SCALE GENOMIC DNA]</scope>
    <source>
        <strain evidence="4">CCM 4175</strain>
    </source>
</reference>
<name>A0A240C7P0_9STAP</name>
<sequence>MMNILDAIISFFSNIFKAIGNFGWINTCTHFFDEPEIPRELLELDK</sequence>
<dbReference type="EMBL" id="BMCB01000006">
    <property type="protein sequence ID" value="GGA90404.1"/>
    <property type="molecule type" value="Genomic_DNA"/>
</dbReference>
<accession>A0A240C7P0</accession>
<reference evidence="2 3" key="2">
    <citation type="submission" date="2017-06" db="EMBL/GenBank/DDBJ databases">
        <authorList>
            <consortium name="Pathogen Informatics"/>
        </authorList>
    </citation>
    <scope>NUCLEOTIDE SEQUENCE [LARGE SCALE GENOMIC DNA]</scope>
    <source>
        <strain evidence="2 3">NCTC13833</strain>
    </source>
</reference>
<evidence type="ECO:0000313" key="1">
    <source>
        <dbReference type="EMBL" id="GGA90404.1"/>
    </source>
</evidence>
<evidence type="ECO:0000313" key="2">
    <source>
        <dbReference type="EMBL" id="SNW03303.1"/>
    </source>
</evidence>
<proteinExistence type="predicted"/>